<keyword evidence="3 9" id="KW-0808">Transferase</keyword>
<dbReference type="GO" id="GO:0003887">
    <property type="term" value="F:DNA-directed DNA polymerase activity"/>
    <property type="evidence" value="ECO:0007669"/>
    <property type="project" value="UniProtKB-EC"/>
</dbReference>
<keyword evidence="6" id="KW-0239">DNA-directed DNA polymerase</keyword>
<evidence type="ECO:0000259" key="8">
    <source>
        <dbReference type="Pfam" id="PF09115"/>
    </source>
</evidence>
<dbReference type="Gene3D" id="3.40.50.300">
    <property type="entry name" value="P-loop containing nucleotide triphosphate hydrolases"/>
    <property type="match status" value="1"/>
</dbReference>
<dbReference type="InterPro" id="IPR050238">
    <property type="entry name" value="DNA_Rep/Repair_Clamp_Loader"/>
</dbReference>
<dbReference type="Pfam" id="PF09115">
    <property type="entry name" value="DNApol3-delta_C"/>
    <property type="match status" value="1"/>
</dbReference>
<feature type="domain" description="DNA polymerase III delta subunit C-terminal" evidence="8">
    <location>
        <begin position="203"/>
        <end position="313"/>
    </location>
</feature>
<comment type="catalytic activity">
    <reaction evidence="7">
        <text>DNA(n) + a 2'-deoxyribonucleoside 5'-triphosphate = DNA(n+1) + diphosphate</text>
        <dbReference type="Rhea" id="RHEA:22508"/>
        <dbReference type="Rhea" id="RHEA-COMP:17339"/>
        <dbReference type="Rhea" id="RHEA-COMP:17340"/>
        <dbReference type="ChEBI" id="CHEBI:33019"/>
        <dbReference type="ChEBI" id="CHEBI:61560"/>
        <dbReference type="ChEBI" id="CHEBI:173112"/>
        <dbReference type="EC" id="2.7.7.7"/>
    </reaction>
</comment>
<dbReference type="RefSeq" id="WP_202083929.1">
    <property type="nucleotide sequence ID" value="NZ_JAERTZ010000018.1"/>
</dbReference>
<keyword evidence="10" id="KW-1185">Reference proteome</keyword>
<comment type="caution">
    <text evidence="9">The sequence shown here is derived from an EMBL/GenBank/DDBJ whole genome shotgun (WGS) entry which is preliminary data.</text>
</comment>
<evidence type="ECO:0000256" key="1">
    <source>
        <dbReference type="ARBA" id="ARBA00012417"/>
    </source>
</evidence>
<evidence type="ECO:0000256" key="2">
    <source>
        <dbReference type="ARBA" id="ARBA00014363"/>
    </source>
</evidence>
<evidence type="ECO:0000313" key="10">
    <source>
        <dbReference type="Proteomes" id="UP000638570"/>
    </source>
</evidence>
<dbReference type="Gene3D" id="1.20.272.10">
    <property type="match status" value="1"/>
</dbReference>
<protein>
    <recommendedName>
        <fullName evidence="2">DNA polymerase III subunit delta'</fullName>
        <ecNumber evidence="1">2.7.7.7</ecNumber>
    </recommendedName>
</protein>
<dbReference type="SUPFAM" id="SSF48019">
    <property type="entry name" value="post-AAA+ oligomerization domain-like"/>
    <property type="match status" value="1"/>
</dbReference>
<dbReference type="Proteomes" id="UP000638570">
    <property type="component" value="Unassembled WGS sequence"/>
</dbReference>
<dbReference type="NCBIfam" id="TIGR00678">
    <property type="entry name" value="holB"/>
    <property type="match status" value="1"/>
</dbReference>
<dbReference type="EMBL" id="JAERTZ010000018">
    <property type="protein sequence ID" value="MBL1377256.1"/>
    <property type="molecule type" value="Genomic_DNA"/>
</dbReference>
<organism evidence="9 10">
    <name type="scientific">Zobellella iuensis</name>
    <dbReference type="NCBI Taxonomy" id="2803811"/>
    <lineage>
        <taxon>Bacteria</taxon>
        <taxon>Pseudomonadati</taxon>
        <taxon>Pseudomonadota</taxon>
        <taxon>Gammaproteobacteria</taxon>
        <taxon>Aeromonadales</taxon>
        <taxon>Aeromonadaceae</taxon>
        <taxon>Zobellella</taxon>
    </lineage>
</organism>
<evidence type="ECO:0000313" key="9">
    <source>
        <dbReference type="EMBL" id="MBL1377256.1"/>
    </source>
</evidence>
<proteinExistence type="predicted"/>
<dbReference type="InterPro" id="IPR008921">
    <property type="entry name" value="DNA_pol3_clamp-load_cplx_C"/>
</dbReference>
<dbReference type="PANTHER" id="PTHR11669">
    <property type="entry name" value="REPLICATION FACTOR C / DNA POLYMERASE III GAMMA-TAU SUBUNIT"/>
    <property type="match status" value="1"/>
</dbReference>
<keyword evidence="4 9" id="KW-0548">Nucleotidyltransferase</keyword>
<reference evidence="10" key="1">
    <citation type="submission" date="2021-01" db="EMBL/GenBank/DDBJ databases">
        <title>Genome public.</title>
        <authorList>
            <person name="Liu C."/>
            <person name="Sun Q."/>
        </authorList>
    </citation>
    <scope>NUCLEOTIDE SEQUENCE [LARGE SCALE GENOMIC DNA]</scope>
    <source>
        <strain evidence="10">CGMCC 1.18722</strain>
    </source>
</reference>
<accession>A0ABS1QR53</accession>
<gene>
    <name evidence="9" type="primary">holB</name>
    <name evidence="9" type="ORF">JKV55_07900</name>
</gene>
<dbReference type="InterPro" id="IPR015199">
    <property type="entry name" value="DNA_pol_III_delta_C"/>
</dbReference>
<dbReference type="Pfam" id="PF13177">
    <property type="entry name" value="DNA_pol3_delta2"/>
    <property type="match status" value="1"/>
</dbReference>
<evidence type="ECO:0000256" key="7">
    <source>
        <dbReference type="ARBA" id="ARBA00049244"/>
    </source>
</evidence>
<dbReference type="PANTHER" id="PTHR11669:SF8">
    <property type="entry name" value="DNA POLYMERASE III SUBUNIT DELTA"/>
    <property type="match status" value="1"/>
</dbReference>
<evidence type="ECO:0000256" key="5">
    <source>
        <dbReference type="ARBA" id="ARBA00022705"/>
    </source>
</evidence>
<dbReference type="InterPro" id="IPR004622">
    <property type="entry name" value="DNA_pol_HolB"/>
</dbReference>
<evidence type="ECO:0000256" key="6">
    <source>
        <dbReference type="ARBA" id="ARBA00022932"/>
    </source>
</evidence>
<sequence length="327" mass="35781">MYPWLVSHRQQLQALVRHGQLGHALLLKGMAGLGKRELAKELAQMLLCQHTSITPCNNCHSCQLNAAASHPDHHVITGEERSIGIDAIRQLGQVLNESARLGHGKVAVIMQAEKMTEAAANALLKTLEEPAGEATLILTSAHPEQLPPTVRSRCQQWLLPVPDSAAVLAWLSAQGQDGSLTALNVNQGSPLNTRDYLAAGTDRQRRQLLQQFAELAGHRHLLPTLQQGLLAEPRHLQWLQLLLQDALQLALGVNTALRLVDSEPLCRQLSRLGSARLNQALTELVQLRRTLQPTAGRPVNAALQLGQWLNRWTQLSAAGGRDGRLPH</sequence>
<dbReference type="EC" id="2.7.7.7" evidence="1"/>
<dbReference type="SUPFAM" id="SSF52540">
    <property type="entry name" value="P-loop containing nucleoside triphosphate hydrolases"/>
    <property type="match status" value="1"/>
</dbReference>
<evidence type="ECO:0000256" key="3">
    <source>
        <dbReference type="ARBA" id="ARBA00022679"/>
    </source>
</evidence>
<dbReference type="InterPro" id="IPR027417">
    <property type="entry name" value="P-loop_NTPase"/>
</dbReference>
<keyword evidence="5" id="KW-0235">DNA replication</keyword>
<name>A0ABS1QR53_9GAMM</name>
<evidence type="ECO:0000256" key="4">
    <source>
        <dbReference type="ARBA" id="ARBA00022695"/>
    </source>
</evidence>